<keyword evidence="3 5" id="KW-0238">DNA-binding</keyword>
<dbReference type="PROSITE" id="PS01081">
    <property type="entry name" value="HTH_TETR_1"/>
    <property type="match status" value="1"/>
</dbReference>
<organism evidence="7 8">
    <name type="scientific">Thalassorhabdomicrobium marinisediminis</name>
    <dbReference type="NCBI Taxonomy" id="2170577"/>
    <lineage>
        <taxon>Bacteria</taxon>
        <taxon>Pseudomonadati</taxon>
        <taxon>Pseudomonadota</taxon>
        <taxon>Alphaproteobacteria</taxon>
        <taxon>Rhodobacterales</taxon>
        <taxon>Paracoccaceae</taxon>
        <taxon>Thalassorhabdomicrobium</taxon>
    </lineage>
</organism>
<dbReference type="PANTHER" id="PTHR30055:SF228">
    <property type="entry name" value="TRANSCRIPTIONAL REGULATOR-RELATED"/>
    <property type="match status" value="1"/>
</dbReference>
<dbReference type="Proteomes" id="UP000244817">
    <property type="component" value="Unassembled WGS sequence"/>
</dbReference>
<dbReference type="EMBL" id="QCYG01000002">
    <property type="protein sequence ID" value="PVA07532.1"/>
    <property type="molecule type" value="Genomic_DNA"/>
</dbReference>
<dbReference type="GO" id="GO:0003700">
    <property type="term" value="F:DNA-binding transcription factor activity"/>
    <property type="evidence" value="ECO:0007669"/>
    <property type="project" value="TreeGrafter"/>
</dbReference>
<evidence type="ECO:0000256" key="4">
    <source>
        <dbReference type="ARBA" id="ARBA00023163"/>
    </source>
</evidence>
<dbReference type="InterPro" id="IPR050109">
    <property type="entry name" value="HTH-type_TetR-like_transc_reg"/>
</dbReference>
<feature type="domain" description="HTH tetR-type" evidence="6">
    <location>
        <begin position="30"/>
        <end position="90"/>
    </location>
</feature>
<dbReference type="SUPFAM" id="SSF46689">
    <property type="entry name" value="Homeodomain-like"/>
    <property type="match status" value="1"/>
</dbReference>
<dbReference type="RefSeq" id="WP_108639574.1">
    <property type="nucleotide sequence ID" value="NZ_QCYG01000002.1"/>
</dbReference>
<gene>
    <name evidence="7" type="ORF">DC363_02545</name>
</gene>
<reference evidence="7 8" key="1">
    <citation type="submission" date="2018-04" db="EMBL/GenBank/DDBJ databases">
        <title>Pelagivirga bohaiensis gen. nov., sp. nov., a bacterium isolated from the Bohai Sea.</title>
        <authorList>
            <person name="Ji X."/>
        </authorList>
    </citation>
    <scope>NUCLEOTIDE SEQUENCE [LARGE SCALE GENOMIC DNA]</scope>
    <source>
        <strain evidence="7 8">BH-SD16</strain>
    </source>
</reference>
<evidence type="ECO:0000256" key="2">
    <source>
        <dbReference type="ARBA" id="ARBA00023015"/>
    </source>
</evidence>
<protein>
    <submittedName>
        <fullName evidence="7">TetR family transcriptional regulator</fullName>
    </submittedName>
</protein>
<dbReference type="Pfam" id="PF13977">
    <property type="entry name" value="TetR_C_6"/>
    <property type="match status" value="1"/>
</dbReference>
<sequence length="231" mass="25270">MQPYNFFFCHLGVPRDVLDQSRKFKRESAQSRREALVQGTLELIAELGISGATVREIAARAGVTQGLIRHYFSSKDELIQAAYEHHMNRLTDQTAAFAGDGSAVSRLRNFVEASLRPPIVDPGAVALWAGFLNKVQHDPKMQHVHRRTYAYFRDHLETLIVAALHEVGQPVDDGEGQRLAIACNALIDGLWLEGGALPDAFGEGQLAQIGLTSVSAIIGLELTNKGEQPCG</sequence>
<accession>A0A2T7FZE3</accession>
<comment type="caution">
    <text evidence="7">The sequence shown here is derived from an EMBL/GenBank/DDBJ whole genome shotgun (WGS) entry which is preliminary data.</text>
</comment>
<evidence type="ECO:0000256" key="5">
    <source>
        <dbReference type="PROSITE-ProRule" id="PRU00335"/>
    </source>
</evidence>
<evidence type="ECO:0000313" key="8">
    <source>
        <dbReference type="Proteomes" id="UP000244817"/>
    </source>
</evidence>
<dbReference type="Gene3D" id="1.10.357.10">
    <property type="entry name" value="Tetracycline Repressor, domain 2"/>
    <property type="match status" value="1"/>
</dbReference>
<dbReference type="GO" id="GO:0000976">
    <property type="term" value="F:transcription cis-regulatory region binding"/>
    <property type="evidence" value="ECO:0007669"/>
    <property type="project" value="TreeGrafter"/>
</dbReference>
<dbReference type="PRINTS" id="PR00455">
    <property type="entry name" value="HTHTETR"/>
</dbReference>
<proteinExistence type="predicted"/>
<dbReference type="PROSITE" id="PS50977">
    <property type="entry name" value="HTH_TETR_2"/>
    <property type="match status" value="1"/>
</dbReference>
<keyword evidence="4" id="KW-0804">Transcription</keyword>
<dbReference type="InterPro" id="IPR009057">
    <property type="entry name" value="Homeodomain-like_sf"/>
</dbReference>
<dbReference type="Pfam" id="PF00440">
    <property type="entry name" value="TetR_N"/>
    <property type="match status" value="1"/>
</dbReference>
<evidence type="ECO:0000256" key="1">
    <source>
        <dbReference type="ARBA" id="ARBA00022491"/>
    </source>
</evidence>
<dbReference type="InterPro" id="IPR023772">
    <property type="entry name" value="DNA-bd_HTH_TetR-type_CS"/>
</dbReference>
<evidence type="ECO:0000259" key="6">
    <source>
        <dbReference type="PROSITE" id="PS50977"/>
    </source>
</evidence>
<evidence type="ECO:0000256" key="3">
    <source>
        <dbReference type="ARBA" id="ARBA00023125"/>
    </source>
</evidence>
<dbReference type="PANTHER" id="PTHR30055">
    <property type="entry name" value="HTH-TYPE TRANSCRIPTIONAL REGULATOR RUTR"/>
    <property type="match status" value="1"/>
</dbReference>
<dbReference type="SUPFAM" id="SSF48498">
    <property type="entry name" value="Tetracyclin repressor-like, C-terminal domain"/>
    <property type="match status" value="1"/>
</dbReference>
<keyword evidence="1" id="KW-0678">Repressor</keyword>
<dbReference type="InterPro" id="IPR001647">
    <property type="entry name" value="HTH_TetR"/>
</dbReference>
<keyword evidence="8" id="KW-1185">Reference proteome</keyword>
<name>A0A2T7FZE3_9RHOB</name>
<dbReference type="OrthoDB" id="9808189at2"/>
<dbReference type="AlphaFoldDB" id="A0A2T7FZE3"/>
<keyword evidence="2" id="KW-0805">Transcription regulation</keyword>
<dbReference type="InterPro" id="IPR036271">
    <property type="entry name" value="Tet_transcr_reg_TetR-rel_C_sf"/>
</dbReference>
<feature type="DNA-binding region" description="H-T-H motif" evidence="5">
    <location>
        <begin position="53"/>
        <end position="72"/>
    </location>
</feature>
<evidence type="ECO:0000313" key="7">
    <source>
        <dbReference type="EMBL" id="PVA07532.1"/>
    </source>
</evidence>
<dbReference type="InterPro" id="IPR039538">
    <property type="entry name" value="BetI_C"/>
</dbReference>